<evidence type="ECO:0000313" key="3">
    <source>
        <dbReference type="Proteomes" id="UP000724672"/>
    </source>
</evidence>
<gene>
    <name evidence="2" type="ORF">GOQ27_11040</name>
</gene>
<proteinExistence type="predicted"/>
<dbReference type="EMBL" id="WSFT01000039">
    <property type="protein sequence ID" value="MBS4538999.1"/>
    <property type="molecule type" value="Genomic_DNA"/>
</dbReference>
<dbReference type="AlphaFoldDB" id="A0A942UY74"/>
<reference evidence="2" key="1">
    <citation type="submission" date="2019-12" db="EMBL/GenBank/DDBJ databases">
        <title>Clostridiaceae gen. nov. sp. nov., isolated from sediment in Xinjiang, China.</title>
        <authorList>
            <person name="Zhang R."/>
        </authorList>
    </citation>
    <scope>NUCLEOTIDE SEQUENCE</scope>
    <source>
        <strain evidence="2">D2Q-11</strain>
    </source>
</reference>
<keyword evidence="1" id="KW-1133">Transmembrane helix</keyword>
<comment type="caution">
    <text evidence="2">The sequence shown here is derived from an EMBL/GenBank/DDBJ whole genome shotgun (WGS) entry which is preliminary data.</text>
</comment>
<sequence length="74" mass="8347">MGVKLGILTLYSGSIWASFFEHTLNNTDINLIHVTTNNGTDSMQIVRVVLTQILSLIIVYIYSVKKKKSQTIYV</sequence>
<dbReference type="RefSeq" id="WP_203366916.1">
    <property type="nucleotide sequence ID" value="NZ_WSFT01000039.1"/>
</dbReference>
<keyword evidence="1" id="KW-0472">Membrane</keyword>
<feature type="transmembrane region" description="Helical" evidence="1">
    <location>
        <begin position="45"/>
        <end position="64"/>
    </location>
</feature>
<protein>
    <submittedName>
        <fullName evidence="2">Uncharacterized protein</fullName>
    </submittedName>
</protein>
<name>A0A942UY74_9FIRM</name>
<keyword evidence="3" id="KW-1185">Reference proteome</keyword>
<evidence type="ECO:0000256" key="1">
    <source>
        <dbReference type="SAM" id="Phobius"/>
    </source>
</evidence>
<keyword evidence="1" id="KW-0812">Transmembrane</keyword>
<dbReference type="Proteomes" id="UP000724672">
    <property type="component" value="Unassembled WGS sequence"/>
</dbReference>
<evidence type="ECO:0000313" key="2">
    <source>
        <dbReference type="EMBL" id="MBS4538999.1"/>
    </source>
</evidence>
<accession>A0A942UY74</accession>
<organism evidence="2 3">
    <name type="scientific">Anaeromonas frigoriresistens</name>
    <dbReference type="NCBI Taxonomy" id="2683708"/>
    <lineage>
        <taxon>Bacteria</taxon>
        <taxon>Bacillati</taxon>
        <taxon>Bacillota</taxon>
        <taxon>Tissierellia</taxon>
        <taxon>Tissierellales</taxon>
        <taxon>Thermohalobacteraceae</taxon>
        <taxon>Anaeromonas</taxon>
    </lineage>
</organism>